<dbReference type="Gene3D" id="3.40.30.10">
    <property type="entry name" value="Glutaredoxin"/>
    <property type="match status" value="1"/>
</dbReference>
<evidence type="ECO:0000256" key="6">
    <source>
        <dbReference type="SAM" id="Phobius"/>
    </source>
</evidence>
<protein>
    <submittedName>
        <fullName evidence="8">Protein-disulfide isomerase</fullName>
    </submittedName>
</protein>
<dbReference type="InterPro" id="IPR036249">
    <property type="entry name" value="Thioredoxin-like_sf"/>
</dbReference>
<keyword evidence="5" id="KW-0676">Redox-active center</keyword>
<dbReference type="SUPFAM" id="SSF52833">
    <property type="entry name" value="Thioredoxin-like"/>
    <property type="match status" value="1"/>
</dbReference>
<evidence type="ECO:0000256" key="5">
    <source>
        <dbReference type="ARBA" id="ARBA00023284"/>
    </source>
</evidence>
<keyword evidence="6" id="KW-1133">Transmembrane helix</keyword>
<keyword evidence="4" id="KW-1015">Disulfide bond</keyword>
<evidence type="ECO:0000256" key="3">
    <source>
        <dbReference type="ARBA" id="ARBA00023002"/>
    </source>
</evidence>
<feature type="domain" description="Thioredoxin-like fold" evidence="7">
    <location>
        <begin position="99"/>
        <end position="265"/>
    </location>
</feature>
<keyword evidence="3" id="KW-0560">Oxidoreductase</keyword>
<accession>A0A542SP18</accession>
<organism evidence="8 9">
    <name type="scientific">Rarobacter incanus</name>
    <dbReference type="NCBI Taxonomy" id="153494"/>
    <lineage>
        <taxon>Bacteria</taxon>
        <taxon>Bacillati</taxon>
        <taxon>Actinomycetota</taxon>
        <taxon>Actinomycetes</taxon>
        <taxon>Micrococcales</taxon>
        <taxon>Rarobacteraceae</taxon>
        <taxon>Rarobacter</taxon>
    </lineage>
</organism>
<reference evidence="8 9" key="1">
    <citation type="submission" date="2019-06" db="EMBL/GenBank/DDBJ databases">
        <title>Sequencing the genomes of 1000 actinobacteria strains.</title>
        <authorList>
            <person name="Klenk H.-P."/>
        </authorList>
    </citation>
    <scope>NUCLEOTIDE SEQUENCE [LARGE SCALE GENOMIC DNA]</scope>
    <source>
        <strain evidence="8 9">DSM 10596</strain>
    </source>
</reference>
<keyword evidence="6" id="KW-0812">Transmembrane</keyword>
<evidence type="ECO:0000259" key="7">
    <source>
        <dbReference type="Pfam" id="PF13462"/>
    </source>
</evidence>
<dbReference type="Pfam" id="PF13462">
    <property type="entry name" value="Thioredoxin_4"/>
    <property type="match status" value="1"/>
</dbReference>
<dbReference type="PANTHER" id="PTHR13887:SF14">
    <property type="entry name" value="DISULFIDE BOND FORMATION PROTEIN D"/>
    <property type="match status" value="1"/>
</dbReference>
<keyword evidence="6" id="KW-0472">Membrane</keyword>
<sequence length="270" mass="28219">MAANQPSKSELREQAKNKAAALRAEQLKKEARVRRITLLSIILGLILVAALIAVVVVNGNKKNTVSADAAGPTVATGVNGGIPFGKDGIAGTTNEGAINVEVYADFLCPWCGKFEETNNPTLNEYREAGKITVVIHPLSMLSRGSKTAYSSRSAGAFAYVAQNEPDKALAFNQTLYDNQPDESGSGLTDDEIVDLAKQAGVSDTVAAASVGGEFIDWTINNYTRATQNTVAAGEDGSFSTPTIIINNTKYAGSPTDADAFKAALDAAVGS</sequence>
<evidence type="ECO:0000313" key="8">
    <source>
        <dbReference type="EMBL" id="TQK76332.1"/>
    </source>
</evidence>
<name>A0A542SP18_9MICO</name>
<dbReference type="AlphaFoldDB" id="A0A542SP18"/>
<dbReference type="PANTHER" id="PTHR13887">
    <property type="entry name" value="GLUTATHIONE S-TRANSFERASE KAPPA"/>
    <property type="match status" value="1"/>
</dbReference>
<keyword evidence="2" id="KW-0732">Signal</keyword>
<comment type="similarity">
    <text evidence="1">Belongs to the thioredoxin family. DsbA subfamily.</text>
</comment>
<dbReference type="RefSeq" id="WP_142111626.1">
    <property type="nucleotide sequence ID" value="NZ_BAAATB010000002.1"/>
</dbReference>
<feature type="transmembrane region" description="Helical" evidence="6">
    <location>
        <begin position="36"/>
        <end position="57"/>
    </location>
</feature>
<evidence type="ECO:0000256" key="1">
    <source>
        <dbReference type="ARBA" id="ARBA00005791"/>
    </source>
</evidence>
<dbReference type="Proteomes" id="UP000316181">
    <property type="component" value="Unassembled WGS sequence"/>
</dbReference>
<comment type="caution">
    <text evidence="8">The sequence shown here is derived from an EMBL/GenBank/DDBJ whole genome shotgun (WGS) entry which is preliminary data.</text>
</comment>
<evidence type="ECO:0000256" key="4">
    <source>
        <dbReference type="ARBA" id="ARBA00023157"/>
    </source>
</evidence>
<dbReference type="InterPro" id="IPR012336">
    <property type="entry name" value="Thioredoxin-like_fold"/>
</dbReference>
<dbReference type="GO" id="GO:0016491">
    <property type="term" value="F:oxidoreductase activity"/>
    <property type="evidence" value="ECO:0007669"/>
    <property type="project" value="UniProtKB-KW"/>
</dbReference>
<dbReference type="EMBL" id="VFNV01000001">
    <property type="protein sequence ID" value="TQK76332.1"/>
    <property type="molecule type" value="Genomic_DNA"/>
</dbReference>
<dbReference type="CDD" id="cd02972">
    <property type="entry name" value="DsbA_family"/>
    <property type="match status" value="1"/>
</dbReference>
<dbReference type="OrthoDB" id="117402at2"/>
<keyword evidence="8" id="KW-0413">Isomerase</keyword>
<gene>
    <name evidence="8" type="ORF">FB389_1000</name>
</gene>
<evidence type="ECO:0000313" key="9">
    <source>
        <dbReference type="Proteomes" id="UP000316181"/>
    </source>
</evidence>
<proteinExistence type="inferred from homology"/>
<dbReference type="GO" id="GO:0016853">
    <property type="term" value="F:isomerase activity"/>
    <property type="evidence" value="ECO:0007669"/>
    <property type="project" value="UniProtKB-KW"/>
</dbReference>
<evidence type="ECO:0000256" key="2">
    <source>
        <dbReference type="ARBA" id="ARBA00022729"/>
    </source>
</evidence>
<keyword evidence="9" id="KW-1185">Reference proteome</keyword>